<dbReference type="EMBL" id="CP024160">
    <property type="protein sequence ID" value="ATP54329.1"/>
    <property type="molecule type" value="Genomic_DNA"/>
</dbReference>
<name>A0A2D1TY93_9ACTN</name>
<dbReference type="Proteomes" id="UP000225608">
    <property type="component" value="Chromosome"/>
</dbReference>
<dbReference type="Gene3D" id="3.40.50.1000">
    <property type="entry name" value="HAD superfamily/HAD-like"/>
    <property type="match status" value="1"/>
</dbReference>
<accession>A0A2D1TY93</accession>
<dbReference type="SUPFAM" id="SSF56784">
    <property type="entry name" value="HAD-like"/>
    <property type="match status" value="1"/>
</dbReference>
<dbReference type="PANTHER" id="PTHR10000:SF25">
    <property type="entry name" value="PHOSPHATASE YKRA-RELATED"/>
    <property type="match status" value="1"/>
</dbReference>
<organism evidence="1 2">
    <name type="scientific">Collinsella aerofaciens</name>
    <dbReference type="NCBI Taxonomy" id="74426"/>
    <lineage>
        <taxon>Bacteria</taxon>
        <taxon>Bacillati</taxon>
        <taxon>Actinomycetota</taxon>
        <taxon>Coriobacteriia</taxon>
        <taxon>Coriobacteriales</taxon>
        <taxon>Coriobacteriaceae</taxon>
        <taxon>Collinsella</taxon>
    </lineage>
</organism>
<dbReference type="GO" id="GO:0005829">
    <property type="term" value="C:cytosol"/>
    <property type="evidence" value="ECO:0007669"/>
    <property type="project" value="TreeGrafter"/>
</dbReference>
<evidence type="ECO:0008006" key="3">
    <source>
        <dbReference type="Google" id="ProtNLM"/>
    </source>
</evidence>
<dbReference type="Gene3D" id="3.30.1240.10">
    <property type="match status" value="1"/>
</dbReference>
<protein>
    <recommendedName>
        <fullName evidence="3">HAD family phosphatase</fullName>
    </recommendedName>
</protein>
<sequence length="288" mass="30574">MLRLPLSSKGTHMIDACPDSAVLFFDVDGTLTSFDPDDMTDKDFNAVHPSKAVVDAFGRLRNAGHRAFICTGRPLWLIADGLRALNPAGIVAMAGATLEVEGRVVHEDCFDEDVIAELARRITVAGGEALFETNGATYSLEPVGVEQSFLLGAGVVHGVDQMRVDGRLRVGKVCINACDLARVANDDGFIDREFELCNTGGQNRELSPKGIDKGLGVARALEYLGRTGNARTFGFGDSGNDLGMLAAVETAVAMGNAMPEVKAVADYVTDDVVHDGTVTAMQHFGLIS</sequence>
<dbReference type="PANTHER" id="PTHR10000">
    <property type="entry name" value="PHOSPHOSERINE PHOSPHATASE"/>
    <property type="match status" value="1"/>
</dbReference>
<gene>
    <name evidence="1" type="ORF">CSV91_07135</name>
</gene>
<dbReference type="Pfam" id="PF08282">
    <property type="entry name" value="Hydrolase_3"/>
    <property type="match status" value="1"/>
</dbReference>
<evidence type="ECO:0000313" key="1">
    <source>
        <dbReference type="EMBL" id="ATP54329.1"/>
    </source>
</evidence>
<dbReference type="AlphaFoldDB" id="A0A2D1TY93"/>
<dbReference type="GO" id="GO:0000287">
    <property type="term" value="F:magnesium ion binding"/>
    <property type="evidence" value="ECO:0007669"/>
    <property type="project" value="TreeGrafter"/>
</dbReference>
<evidence type="ECO:0000313" key="2">
    <source>
        <dbReference type="Proteomes" id="UP000225608"/>
    </source>
</evidence>
<dbReference type="GO" id="GO:0016791">
    <property type="term" value="F:phosphatase activity"/>
    <property type="evidence" value="ECO:0007669"/>
    <property type="project" value="TreeGrafter"/>
</dbReference>
<proteinExistence type="predicted"/>
<dbReference type="InterPro" id="IPR036412">
    <property type="entry name" value="HAD-like_sf"/>
</dbReference>
<reference evidence="1 2" key="1">
    <citation type="submission" date="2017-10" db="EMBL/GenBank/DDBJ databases">
        <title>Complete genome sequence of Collinsella aerofaciens isolated from the gut of a healthy adult Indian.</title>
        <authorList>
            <person name="Bag S."/>
            <person name="Ghosh T.S."/>
            <person name="Das B."/>
        </authorList>
    </citation>
    <scope>NUCLEOTIDE SEQUENCE [LARGE SCALE GENOMIC DNA]</scope>
    <source>
        <strain evidence="2">indica</strain>
    </source>
</reference>
<dbReference type="KEGG" id="caer:CSV91_07135"/>
<dbReference type="InterPro" id="IPR023214">
    <property type="entry name" value="HAD_sf"/>
</dbReference>